<proteinExistence type="predicted"/>
<name>A0A9Q3I3Z2_9BASI</name>
<sequence length="85" mass="9594">MSPVHLKSLGIPRNQPEDKEGMSKTRRPGRGHLGNSGGWKDIEGNYTHSAIDFSIKQKAKARVLEGYCEPLRYDHICKKITAKFL</sequence>
<protein>
    <submittedName>
        <fullName evidence="2">Uncharacterized protein</fullName>
    </submittedName>
</protein>
<feature type="region of interest" description="Disordered" evidence="1">
    <location>
        <begin position="1"/>
        <end position="39"/>
    </location>
</feature>
<comment type="caution">
    <text evidence="2">The sequence shown here is derived from an EMBL/GenBank/DDBJ whole genome shotgun (WGS) entry which is preliminary data.</text>
</comment>
<dbReference type="AlphaFoldDB" id="A0A9Q3I3Z2"/>
<evidence type="ECO:0000313" key="3">
    <source>
        <dbReference type="Proteomes" id="UP000765509"/>
    </source>
</evidence>
<accession>A0A9Q3I3Z2</accession>
<dbReference type="Proteomes" id="UP000765509">
    <property type="component" value="Unassembled WGS sequence"/>
</dbReference>
<keyword evidence="3" id="KW-1185">Reference proteome</keyword>
<dbReference type="EMBL" id="AVOT02034624">
    <property type="protein sequence ID" value="MBW0528776.1"/>
    <property type="molecule type" value="Genomic_DNA"/>
</dbReference>
<gene>
    <name evidence="2" type="ORF">O181_068491</name>
</gene>
<evidence type="ECO:0000256" key="1">
    <source>
        <dbReference type="SAM" id="MobiDB-lite"/>
    </source>
</evidence>
<evidence type="ECO:0000313" key="2">
    <source>
        <dbReference type="EMBL" id="MBW0528776.1"/>
    </source>
</evidence>
<organism evidence="2 3">
    <name type="scientific">Austropuccinia psidii MF-1</name>
    <dbReference type="NCBI Taxonomy" id="1389203"/>
    <lineage>
        <taxon>Eukaryota</taxon>
        <taxon>Fungi</taxon>
        <taxon>Dikarya</taxon>
        <taxon>Basidiomycota</taxon>
        <taxon>Pucciniomycotina</taxon>
        <taxon>Pucciniomycetes</taxon>
        <taxon>Pucciniales</taxon>
        <taxon>Sphaerophragmiaceae</taxon>
        <taxon>Austropuccinia</taxon>
    </lineage>
</organism>
<reference evidence="2" key="1">
    <citation type="submission" date="2021-03" db="EMBL/GenBank/DDBJ databases">
        <title>Draft genome sequence of rust myrtle Austropuccinia psidii MF-1, a brazilian biotype.</title>
        <authorList>
            <person name="Quecine M.C."/>
            <person name="Pachon D.M.R."/>
            <person name="Bonatelli M.L."/>
            <person name="Correr F.H."/>
            <person name="Franceschini L.M."/>
            <person name="Leite T.F."/>
            <person name="Margarido G.R.A."/>
            <person name="Almeida C.A."/>
            <person name="Ferrarezi J.A."/>
            <person name="Labate C.A."/>
        </authorList>
    </citation>
    <scope>NUCLEOTIDE SEQUENCE</scope>
    <source>
        <strain evidence="2">MF-1</strain>
    </source>
</reference>